<name>A0A0F7FTF2_9ACTN</name>
<protein>
    <submittedName>
        <fullName evidence="2">Penicillin-binding protein</fullName>
    </submittedName>
</protein>
<sequence>MRRIVTTAALVLALAAATAGQGHADPAPGSGACVPEADLDTATGPGTDHVLALVDTLRADGADDLAVDAELAARACLVRATAAGAPIPDADLIDLAAPDVYVITTVGGVDRWVAISAWQWQETPGYPMRGEQGVATWFDGEIRPILQVIHHGGTTPAFPSVSREDAAVVNGHGVGFLLTPRQNATDTDVATGRTALVFEGTGGCRDITVRSAFAHTWNDTGISGLTVDAEGPAFGWTSTEDRALALSPPTTVGVDC</sequence>
<evidence type="ECO:0000256" key="1">
    <source>
        <dbReference type="SAM" id="SignalP"/>
    </source>
</evidence>
<dbReference type="Proteomes" id="UP000034034">
    <property type="component" value="Chromosome"/>
</dbReference>
<keyword evidence="1" id="KW-0732">Signal</keyword>
<feature type="signal peptide" evidence="1">
    <location>
        <begin position="1"/>
        <end position="24"/>
    </location>
</feature>
<evidence type="ECO:0000313" key="3">
    <source>
        <dbReference type="Proteomes" id="UP000034034"/>
    </source>
</evidence>
<dbReference type="HOGENOM" id="CLU_1085533_0_0_11"/>
<dbReference type="AlphaFoldDB" id="A0A0F7FTF2"/>
<dbReference type="EMBL" id="CP009922">
    <property type="protein sequence ID" value="AKG43335.1"/>
    <property type="molecule type" value="Genomic_DNA"/>
</dbReference>
<reference evidence="2" key="1">
    <citation type="submission" date="2019-08" db="EMBL/GenBank/DDBJ databases">
        <title>Complete genome sequence of a mangrove-derived Streptomyces xiamenensis.</title>
        <authorList>
            <person name="Xu J."/>
        </authorList>
    </citation>
    <scope>NUCLEOTIDE SEQUENCE</scope>
    <source>
        <strain evidence="2">318</strain>
    </source>
</reference>
<accession>A0A0F7FTF2</accession>
<dbReference type="PATRIC" id="fig|408015.6.peg.1981"/>
<feature type="chain" id="PRO_5002515434" evidence="1">
    <location>
        <begin position="25"/>
        <end position="256"/>
    </location>
</feature>
<evidence type="ECO:0000313" key="2">
    <source>
        <dbReference type="EMBL" id="AKG43335.1"/>
    </source>
</evidence>
<dbReference type="KEGG" id="sxi:SXIM_19510"/>
<organism evidence="2 3">
    <name type="scientific">Streptomyces xiamenensis</name>
    <dbReference type="NCBI Taxonomy" id="408015"/>
    <lineage>
        <taxon>Bacteria</taxon>
        <taxon>Bacillati</taxon>
        <taxon>Actinomycetota</taxon>
        <taxon>Actinomycetes</taxon>
        <taxon>Kitasatosporales</taxon>
        <taxon>Streptomycetaceae</taxon>
        <taxon>Streptomyces</taxon>
    </lineage>
</organism>
<keyword evidence="3" id="KW-1185">Reference proteome</keyword>
<dbReference type="RefSeq" id="WP_030735944.1">
    <property type="nucleotide sequence ID" value="NZ_CP009922.3"/>
</dbReference>
<gene>
    <name evidence="2" type="ORF">SXIM_19510</name>
</gene>
<proteinExistence type="predicted"/>